<dbReference type="InterPro" id="IPR039797">
    <property type="entry name" value="Pecanex"/>
</dbReference>
<comment type="similarity">
    <text evidence="2 6">Belongs to the pecanex family.</text>
</comment>
<comment type="caution">
    <text evidence="9">The sequence shown here is derived from an EMBL/GenBank/DDBJ whole genome shotgun (WGS) entry which is preliminary data.</text>
</comment>
<feature type="domain" description="Pecanex C-terminal" evidence="8">
    <location>
        <begin position="1686"/>
        <end position="1910"/>
    </location>
</feature>
<feature type="transmembrane region" description="Helical" evidence="6">
    <location>
        <begin position="1084"/>
        <end position="1101"/>
    </location>
</feature>
<feature type="transmembrane region" description="Helical" evidence="6">
    <location>
        <begin position="1208"/>
        <end position="1227"/>
    </location>
</feature>
<feature type="transmembrane region" description="Helical" evidence="6">
    <location>
        <begin position="919"/>
        <end position="939"/>
    </location>
</feature>
<evidence type="ECO:0000256" key="7">
    <source>
        <dbReference type="SAM" id="MobiDB-lite"/>
    </source>
</evidence>
<gene>
    <name evidence="9" type="ORF">HUG17_4823</name>
</gene>
<feature type="transmembrane region" description="Helical" evidence="6">
    <location>
        <begin position="893"/>
        <end position="912"/>
    </location>
</feature>
<proteinExistence type="inferred from homology"/>
<evidence type="ECO:0000256" key="3">
    <source>
        <dbReference type="ARBA" id="ARBA00022692"/>
    </source>
</evidence>
<keyword evidence="3 6" id="KW-0812">Transmembrane</keyword>
<evidence type="ECO:0000313" key="9">
    <source>
        <dbReference type="EMBL" id="KAH7641778.1"/>
    </source>
</evidence>
<reference evidence="9" key="2">
    <citation type="journal article" date="2021" name="World Allergy Organ. J.">
        <title>Chromosome-level assembly of Dermatophagoides farinae genome and transcriptome reveals two novel allergens Der f 37 and Der f 39.</title>
        <authorList>
            <person name="Chen J."/>
            <person name="Cai Z."/>
            <person name="Fan D."/>
            <person name="Hu J."/>
            <person name="Hou Y."/>
            <person name="He Y."/>
            <person name="Zhang Z."/>
            <person name="Zhao Z."/>
            <person name="Gao P."/>
            <person name="Hu W."/>
            <person name="Sun J."/>
            <person name="Li J."/>
            <person name="Ji K."/>
        </authorList>
    </citation>
    <scope>NUCLEOTIDE SEQUENCE</scope>
    <source>
        <strain evidence="9">JKM2019</strain>
    </source>
</reference>
<accession>A0A9D4P0J7</accession>
<dbReference type="GO" id="GO:0005783">
    <property type="term" value="C:endoplasmic reticulum"/>
    <property type="evidence" value="ECO:0007669"/>
    <property type="project" value="TreeGrafter"/>
</dbReference>
<feature type="compositionally biased region" description="Basic residues" evidence="7">
    <location>
        <begin position="413"/>
        <end position="434"/>
    </location>
</feature>
<feature type="transmembrane region" description="Helical" evidence="6">
    <location>
        <begin position="1113"/>
        <end position="1130"/>
    </location>
</feature>
<sequence length="2098" mass="238796">MGLQAVSILTEGVWASLTGGWYYDKKQSHFSNLFHLYIWLIFLCFPFVNYIFLNTWISWMLYCLFIALAFIVIKSINEYFHRVFDTGKCIKDETASSFQDPVTNYLINNGDAESVSGEKETLEMVTISNNSQINNDRPSKKEENINSNKIVNDMDSIKKRIEATDDNCSNEITSKTIDLKADVHHNESDSSFGNLSLLFKSEDEPYVDSNEQKELPRKISNEAIKVTPVVTSDTSLSNITAIYNKGNSSNNSIGILENINKCEQQQMHTFRRARSEIETIKRSEHSRTLAMPPSHPVSLEIINSKTDSVDKSVPLDKSKFNTKDANQEMVRSSKYHQKSLKSFQSEETGITNKMSRIEENQNEKQLSTTCSSAYIKKDCDSSEDGDESEISLCTNDSVKAIKTTVLTTISAKKMSKQPMRKTRFSSNSSRKRSKSSTTSGRSDWTHKSIYHELDRRNRIKPSMVLLNTSDEDDNETKTAAGTVRPLSNRFQLYHRHSDSSSFPSSSSSSPLSMISGDGIKHENFDPSNVVYPINYPSTSSGISHRIVERKRFRNKYPSSSSKAQKYQTTCDCVADENLSSLNLQNKSKNLRAQLRSIAACDNNNSTSMKAFNDYGELGSRLNDPESKTYSRSNSIRDGESSKNSIVCSSNSPNIINEILTTPGTHFATSHEDTTVGAVHVFQDEHGNWFTYTFDENSTGLAKGLCPPNPFTKLSSTATSTTTQTHTAMPMMDNPNEKFKSSNALIPSTSIFYLNNPLLDLSVNSNNNNNNNIDSITTIRDINKLDNLFLFNNNHSSQTPDSIQTNQRQMYFDPISMFDPNSDASRGFALSIASDFISSLNNQSFSHSFQRSQQQLKPAYYYEVNLLKIKTVKIRFDRLALLAFLDRNITTCELICSILLSIAVAVFTAILLNKEFFHDIRLFVFCFVVAGSHYTLLKSVQPDAASPTHGFNRIAIYSRPIYFCLVSAIILLSNDCYNNYSPRMENIHFEMYGFNLINRDLFLTISNIAQTFILIFPLLFMFGLLPQCNTFVMYIFEHIDIHLFGGTASTMGMISAIYSISRSILAIAFLYLCAHLLNLRETQRTTFSVFCGILAAMSYLLSRSSSDPSLLWNVIYEFLMTIKNFFISLITNSKSKSNSTNLNRSDTDKHIATSMMMKKSNDVLIDPLPEKLKKVACSRFESDFITCIFVTISVFSVHVSSIFKLQPYFNDYITGLAVYWSFIVHYLIPQFRKQLPWLLFSSPICKSAEYKKFEVQEPAKNMWFEKLQAWLWLIEKNILYPLLFLSYITTDCPLLIKNYGNNVGMLLLVIFGFKCLRSSFNDPSNNYIIVIFTHLFFYYDFRIFINNHDNIFLMNFFIMSFIYYKITDFLLKFRFVITYVAPWQITWGSAFHAFAQPFSVPHSALLMVQIFVSSLLSAPLQPILGSAIFFTSYVRPIKFWERDYNTKRVDHSNTRLASQIDKAQIGSDDNNLNSIFYEHLTRSLQHSLYGDLILGRWGDVSQGDCFVLAIRGLEFRGTYCQQREVEAITENVSDFDGCCCCESICVNGVLSINAAFNQRWLSWEVTHTNYVLEGYSISEHIASTILQPYDLRKALITYYVKSIIYFVVTNENFVKWIENEDIKQSLSYLNEKDFVDLDPTFNYNIDEDYDVMESGITRSSFHATYFDWINYCIINGVHPSQSESVRNNEESALSLCMGLSLLGRRALGTASHHNSALMNVEFFLYGFHALFKGDFRIHCSRDEWVFQDIDFLDKVVSPSIRMSLKLHQDQFYEEYIYEHPKTLFDAITQYHKSIVISHEADPIWRKAILSNVPSLLALRHVFDEGTDQYKVIMLNKRFLNFRIIKINRECVRGLWAGQQQELIFLRNRNPERGSIQNAKQVLRNIINSSCDQPIGYPIYVSPLTTSFSETSTPLNQIIGPSLSFSMFKRAIVGFFNKIRNRCNEVCTGSSGNVPEMNFASVRLTKSESSDRGIEDSKDAKGSLIVSSQSQIVQISNYSQYLKKRNINRNDEEAMHNTSSNLVTPKNVLCLLQNSINQTPSTTTSSVNQNEPSVAVTSMSNKPITTVGQISDSSINVTNVDVSKSLIIEKGFVHPKGDAV</sequence>
<dbReference type="Pfam" id="PF05041">
    <property type="entry name" value="Pecanex_C"/>
    <property type="match status" value="1"/>
</dbReference>
<dbReference type="Proteomes" id="UP000828236">
    <property type="component" value="Unassembled WGS sequence"/>
</dbReference>
<dbReference type="GO" id="GO:0007029">
    <property type="term" value="P:endoplasmic reticulum organization"/>
    <property type="evidence" value="ECO:0007669"/>
    <property type="project" value="TreeGrafter"/>
</dbReference>
<dbReference type="InterPro" id="IPR007735">
    <property type="entry name" value="Pecanex_C"/>
</dbReference>
<dbReference type="PANTHER" id="PTHR12372">
    <property type="entry name" value="PECANEX"/>
    <property type="match status" value="1"/>
</dbReference>
<feature type="transmembrane region" description="Helical" evidence="6">
    <location>
        <begin position="1052"/>
        <end position="1072"/>
    </location>
</feature>
<evidence type="ECO:0000256" key="6">
    <source>
        <dbReference type="RuleBase" id="RU367089"/>
    </source>
</evidence>
<feature type="compositionally biased region" description="Basic and acidic residues" evidence="7">
    <location>
        <begin position="622"/>
        <end position="640"/>
    </location>
</feature>
<evidence type="ECO:0000259" key="8">
    <source>
        <dbReference type="Pfam" id="PF05041"/>
    </source>
</evidence>
<dbReference type="GO" id="GO:0016020">
    <property type="term" value="C:membrane"/>
    <property type="evidence" value="ECO:0007669"/>
    <property type="project" value="UniProtKB-SubCell"/>
</dbReference>
<evidence type="ECO:0000256" key="1">
    <source>
        <dbReference type="ARBA" id="ARBA00004141"/>
    </source>
</evidence>
<feature type="transmembrane region" description="Helical" evidence="6">
    <location>
        <begin position="959"/>
        <end position="979"/>
    </location>
</feature>
<keyword evidence="5 6" id="KW-0472">Membrane</keyword>
<evidence type="ECO:0000256" key="5">
    <source>
        <dbReference type="ARBA" id="ARBA00023136"/>
    </source>
</evidence>
<feature type="transmembrane region" description="Helical" evidence="6">
    <location>
        <begin position="1327"/>
        <end position="1344"/>
    </location>
</feature>
<feature type="transmembrane region" description="Helical" evidence="6">
    <location>
        <begin position="1183"/>
        <end position="1202"/>
    </location>
</feature>
<evidence type="ECO:0000256" key="4">
    <source>
        <dbReference type="ARBA" id="ARBA00022989"/>
    </source>
</evidence>
<feature type="region of interest" description="Disordered" evidence="7">
    <location>
        <begin position="411"/>
        <end position="443"/>
    </location>
</feature>
<organism evidence="9">
    <name type="scientific">Dermatophagoides farinae</name>
    <name type="common">American house dust mite</name>
    <dbReference type="NCBI Taxonomy" id="6954"/>
    <lineage>
        <taxon>Eukaryota</taxon>
        <taxon>Metazoa</taxon>
        <taxon>Ecdysozoa</taxon>
        <taxon>Arthropoda</taxon>
        <taxon>Chelicerata</taxon>
        <taxon>Arachnida</taxon>
        <taxon>Acari</taxon>
        <taxon>Acariformes</taxon>
        <taxon>Sarcoptiformes</taxon>
        <taxon>Astigmata</taxon>
        <taxon>Psoroptidia</taxon>
        <taxon>Analgoidea</taxon>
        <taxon>Pyroglyphidae</taxon>
        <taxon>Dermatophagoidinae</taxon>
        <taxon>Dermatophagoides</taxon>
    </lineage>
</organism>
<feature type="transmembrane region" description="Helical" evidence="6">
    <location>
        <begin position="59"/>
        <end position="76"/>
    </location>
</feature>
<protein>
    <recommendedName>
        <fullName evidence="6">Pecanex-like protein</fullName>
    </recommendedName>
</protein>
<feature type="region of interest" description="Disordered" evidence="7">
    <location>
        <begin position="620"/>
        <end position="643"/>
    </location>
</feature>
<keyword evidence="4 6" id="KW-1133">Transmembrane helix</keyword>
<name>A0A9D4P0J7_DERFA</name>
<feature type="transmembrane region" description="Helical" evidence="6">
    <location>
        <begin position="1298"/>
        <end position="1315"/>
    </location>
</feature>
<dbReference type="PANTHER" id="PTHR12372:SF7">
    <property type="entry name" value="PROTEIN PECANEX"/>
    <property type="match status" value="1"/>
</dbReference>
<dbReference type="EMBL" id="SDOV01000004">
    <property type="protein sequence ID" value="KAH7641778.1"/>
    <property type="molecule type" value="Genomic_DNA"/>
</dbReference>
<feature type="transmembrane region" description="Helical" evidence="6">
    <location>
        <begin position="34"/>
        <end position="52"/>
    </location>
</feature>
<feature type="transmembrane region" description="Helical" evidence="6">
    <location>
        <begin position="1350"/>
        <end position="1365"/>
    </location>
</feature>
<evidence type="ECO:0000256" key="2">
    <source>
        <dbReference type="ARBA" id="ARBA00010170"/>
    </source>
</evidence>
<comment type="subcellular location">
    <subcellularLocation>
        <location evidence="1 6">Membrane</location>
        <topology evidence="1 6">Multi-pass membrane protein</topology>
    </subcellularLocation>
</comment>
<reference evidence="9" key="1">
    <citation type="submission" date="2020-06" db="EMBL/GenBank/DDBJ databases">
        <authorList>
            <person name="Ji K."/>
            <person name="Li J."/>
        </authorList>
    </citation>
    <scope>NUCLEOTIDE SEQUENCE</scope>
    <source>
        <strain evidence="9">JKM2019</strain>
        <tissue evidence="9">Whole body</tissue>
    </source>
</reference>
<feature type="transmembrane region" description="Helical" evidence="6">
    <location>
        <begin position="1000"/>
        <end position="1024"/>
    </location>
</feature>